<dbReference type="EMBL" id="BSST01000001">
    <property type="protein sequence ID" value="GLX80253.1"/>
    <property type="molecule type" value="Genomic_DNA"/>
</dbReference>
<gene>
    <name evidence="1" type="ORF">tinsulaeT_35930</name>
</gene>
<dbReference type="RefSeq" id="WP_284246225.1">
    <property type="nucleotide sequence ID" value="NZ_BSST01000001.1"/>
</dbReference>
<accession>A0ABQ6GWE0</accession>
<sequence>MRYIVVLNGSLSVIKSKWKYEHIDDDAYFDSTERLLVDAWSGKLEIDEVELLSIEGINTVKSLAKKYSLDWSDALRVETIKKGKYSHFSGECQYILITADNGLAEAARNENIRTWNCIKEDKPSWA</sequence>
<proteinExistence type="predicted"/>
<keyword evidence="2" id="KW-1185">Reference proteome</keyword>
<evidence type="ECO:0000313" key="2">
    <source>
        <dbReference type="Proteomes" id="UP001157186"/>
    </source>
</evidence>
<organism evidence="1 2">
    <name type="scientific">Thalassotalea insulae</name>
    <dbReference type="NCBI Taxonomy" id="2056778"/>
    <lineage>
        <taxon>Bacteria</taxon>
        <taxon>Pseudomonadati</taxon>
        <taxon>Pseudomonadota</taxon>
        <taxon>Gammaproteobacteria</taxon>
        <taxon>Alteromonadales</taxon>
        <taxon>Colwelliaceae</taxon>
        <taxon>Thalassotalea</taxon>
    </lineage>
</organism>
<name>A0ABQ6GWE0_9GAMM</name>
<evidence type="ECO:0008006" key="3">
    <source>
        <dbReference type="Google" id="ProtNLM"/>
    </source>
</evidence>
<protein>
    <recommendedName>
        <fullName evidence="3">PIN domain-containing protein</fullName>
    </recommendedName>
</protein>
<comment type="caution">
    <text evidence="1">The sequence shown here is derived from an EMBL/GenBank/DDBJ whole genome shotgun (WGS) entry which is preliminary data.</text>
</comment>
<reference evidence="1 2" key="1">
    <citation type="submission" date="2023-03" db="EMBL/GenBank/DDBJ databases">
        <title>Draft genome sequence of Thalassotalea insulae KCTC 62186T.</title>
        <authorList>
            <person name="Sawabe T."/>
        </authorList>
    </citation>
    <scope>NUCLEOTIDE SEQUENCE [LARGE SCALE GENOMIC DNA]</scope>
    <source>
        <strain evidence="1 2">KCTC 62186</strain>
    </source>
</reference>
<evidence type="ECO:0000313" key="1">
    <source>
        <dbReference type="EMBL" id="GLX80253.1"/>
    </source>
</evidence>
<dbReference type="Proteomes" id="UP001157186">
    <property type="component" value="Unassembled WGS sequence"/>
</dbReference>